<evidence type="ECO:0000313" key="4">
    <source>
        <dbReference type="Proteomes" id="UP000594262"/>
    </source>
</evidence>
<dbReference type="AlphaFoldDB" id="A0A7M5WZS9"/>
<dbReference type="SUPFAM" id="SSF57414">
    <property type="entry name" value="Hairpin loop containing domain-like"/>
    <property type="match status" value="1"/>
</dbReference>
<evidence type="ECO:0000313" key="3">
    <source>
        <dbReference type="EnsemblMetazoa" id="CLYHEMP015706.1"/>
    </source>
</evidence>
<dbReference type="PROSITE" id="PS00022">
    <property type="entry name" value="EGF_1"/>
    <property type="match status" value="1"/>
</dbReference>
<keyword evidence="1" id="KW-0472">Membrane</keyword>
<accession>A0A7M5WZS9</accession>
<evidence type="ECO:0000256" key="1">
    <source>
        <dbReference type="SAM" id="Phobius"/>
    </source>
</evidence>
<feature type="domain" description="Apple" evidence="2">
    <location>
        <begin position="64"/>
        <end position="147"/>
    </location>
</feature>
<dbReference type="OrthoDB" id="6430118at2759"/>
<dbReference type="Gene3D" id="3.50.4.10">
    <property type="entry name" value="Hepatocyte Growth Factor"/>
    <property type="match status" value="1"/>
</dbReference>
<dbReference type="PROSITE" id="PS50948">
    <property type="entry name" value="PAN"/>
    <property type="match status" value="1"/>
</dbReference>
<protein>
    <recommendedName>
        <fullName evidence="2">Apple domain-containing protein</fullName>
    </recommendedName>
</protein>
<keyword evidence="1" id="KW-1133">Transmembrane helix</keyword>
<organism evidence="3 4">
    <name type="scientific">Clytia hemisphaerica</name>
    <dbReference type="NCBI Taxonomy" id="252671"/>
    <lineage>
        <taxon>Eukaryota</taxon>
        <taxon>Metazoa</taxon>
        <taxon>Cnidaria</taxon>
        <taxon>Hydrozoa</taxon>
        <taxon>Hydroidolina</taxon>
        <taxon>Leptothecata</taxon>
        <taxon>Obeliida</taxon>
        <taxon>Clytiidae</taxon>
        <taxon>Clytia</taxon>
    </lineage>
</organism>
<keyword evidence="4" id="KW-1185">Reference proteome</keyword>
<name>A0A7M5WZS9_9CNID</name>
<dbReference type="EnsemblMetazoa" id="CLYHEMT015706.1">
    <property type="protein sequence ID" value="CLYHEMP015706.1"/>
    <property type="gene ID" value="CLYHEMG015706"/>
</dbReference>
<dbReference type="Pfam" id="PF00024">
    <property type="entry name" value="PAN_1"/>
    <property type="match status" value="1"/>
</dbReference>
<keyword evidence="1" id="KW-0812">Transmembrane</keyword>
<sequence>IYYQIRGISFRFYFHFQRLLRGSGFVKLRKLSNNSKFYRMRLIFLSIAAFLNFVFGQIMRLPQCNKYGATFKVSKRKLKVEAKFDAQRLNTHEKIKSKEICSSLCIENDDCQSAFYGRLTKKCFLYNKKFDPDELEESDTMFYLTTAQNDGDNHHGHACASNKCNPKGTEKCEETCEQPNGYKCYCLKGFGGDFCEERLLCNRTIKPIGCFADSPSDRAMAIFIGNYRDDIDWDNYEVNFEEILCKCIGETE</sequence>
<reference evidence="3" key="1">
    <citation type="submission" date="2021-01" db="UniProtKB">
        <authorList>
            <consortium name="EnsemblMetazoa"/>
        </authorList>
    </citation>
    <scope>IDENTIFICATION</scope>
</reference>
<dbReference type="InterPro" id="IPR000742">
    <property type="entry name" value="EGF"/>
</dbReference>
<dbReference type="InterPro" id="IPR003609">
    <property type="entry name" value="Pan_app"/>
</dbReference>
<feature type="transmembrane region" description="Helical" evidence="1">
    <location>
        <begin position="37"/>
        <end position="55"/>
    </location>
</feature>
<dbReference type="Proteomes" id="UP000594262">
    <property type="component" value="Unplaced"/>
</dbReference>
<proteinExistence type="predicted"/>
<dbReference type="PROSITE" id="PS01186">
    <property type="entry name" value="EGF_2"/>
    <property type="match status" value="1"/>
</dbReference>
<evidence type="ECO:0000259" key="2">
    <source>
        <dbReference type="PROSITE" id="PS50948"/>
    </source>
</evidence>